<evidence type="ECO:0000313" key="3">
    <source>
        <dbReference type="Proteomes" id="UP001066276"/>
    </source>
</evidence>
<proteinExistence type="predicted"/>
<accession>A0AAV7VUZ5</accession>
<keyword evidence="3" id="KW-1185">Reference proteome</keyword>
<organism evidence="2 3">
    <name type="scientific">Pleurodeles waltl</name>
    <name type="common">Iberian ribbed newt</name>
    <dbReference type="NCBI Taxonomy" id="8319"/>
    <lineage>
        <taxon>Eukaryota</taxon>
        <taxon>Metazoa</taxon>
        <taxon>Chordata</taxon>
        <taxon>Craniata</taxon>
        <taxon>Vertebrata</taxon>
        <taxon>Euteleostomi</taxon>
        <taxon>Amphibia</taxon>
        <taxon>Batrachia</taxon>
        <taxon>Caudata</taxon>
        <taxon>Salamandroidea</taxon>
        <taxon>Salamandridae</taxon>
        <taxon>Pleurodelinae</taxon>
        <taxon>Pleurodeles</taxon>
    </lineage>
</organism>
<gene>
    <name evidence="2" type="ORF">NDU88_007625</name>
</gene>
<evidence type="ECO:0000313" key="2">
    <source>
        <dbReference type="EMBL" id="KAJ1203844.1"/>
    </source>
</evidence>
<comment type="caution">
    <text evidence="2">The sequence shown here is derived from an EMBL/GenBank/DDBJ whole genome shotgun (WGS) entry which is preliminary data.</text>
</comment>
<dbReference type="EMBL" id="JANPWB010000003">
    <property type="protein sequence ID" value="KAJ1203844.1"/>
    <property type="molecule type" value="Genomic_DNA"/>
</dbReference>
<dbReference type="AlphaFoldDB" id="A0AAV7VUZ5"/>
<protein>
    <submittedName>
        <fullName evidence="2">Uncharacterized protein</fullName>
    </submittedName>
</protein>
<sequence>MPPHGSTSSLALGYCASEVSMSYPAPVGSTANLRAYSRLARSRAGADPAQYSPPALRASLHAARPPSRLARPSRPRPARLQPKLPAVRPRKSDCRPEVSPLRLGPILGTRGISQVLRPQRWCRISRAQRGALSARVRHV</sequence>
<reference evidence="2" key="1">
    <citation type="journal article" date="2022" name="bioRxiv">
        <title>Sequencing and chromosome-scale assembly of the giantPleurodeles waltlgenome.</title>
        <authorList>
            <person name="Brown T."/>
            <person name="Elewa A."/>
            <person name="Iarovenko S."/>
            <person name="Subramanian E."/>
            <person name="Araus A.J."/>
            <person name="Petzold A."/>
            <person name="Susuki M."/>
            <person name="Suzuki K.-i.T."/>
            <person name="Hayashi T."/>
            <person name="Toyoda A."/>
            <person name="Oliveira C."/>
            <person name="Osipova E."/>
            <person name="Leigh N.D."/>
            <person name="Simon A."/>
            <person name="Yun M.H."/>
        </authorList>
    </citation>
    <scope>NUCLEOTIDE SEQUENCE</scope>
    <source>
        <strain evidence="2">20211129_DDA</strain>
        <tissue evidence="2">Liver</tissue>
    </source>
</reference>
<evidence type="ECO:0000256" key="1">
    <source>
        <dbReference type="SAM" id="MobiDB-lite"/>
    </source>
</evidence>
<name>A0AAV7VUZ5_PLEWA</name>
<feature type="region of interest" description="Disordered" evidence="1">
    <location>
        <begin position="40"/>
        <end position="100"/>
    </location>
</feature>
<dbReference type="Proteomes" id="UP001066276">
    <property type="component" value="Chromosome 2_1"/>
</dbReference>